<dbReference type="Proteomes" id="UP000683360">
    <property type="component" value="Unassembled WGS sequence"/>
</dbReference>
<dbReference type="CDD" id="cd00096">
    <property type="entry name" value="Ig"/>
    <property type="match status" value="1"/>
</dbReference>
<evidence type="ECO:0000313" key="5">
    <source>
        <dbReference type="Proteomes" id="UP000683360"/>
    </source>
</evidence>
<feature type="compositionally biased region" description="Basic residues" evidence="1">
    <location>
        <begin position="309"/>
        <end position="320"/>
    </location>
</feature>
<evidence type="ECO:0000256" key="1">
    <source>
        <dbReference type="SAM" id="MobiDB-lite"/>
    </source>
</evidence>
<dbReference type="Gene3D" id="2.60.40.10">
    <property type="entry name" value="Immunoglobulins"/>
    <property type="match status" value="1"/>
</dbReference>
<feature type="domain" description="Ig-like" evidence="3">
    <location>
        <begin position="1"/>
        <end position="78"/>
    </location>
</feature>
<feature type="region of interest" description="Disordered" evidence="1">
    <location>
        <begin position="287"/>
        <end position="320"/>
    </location>
</feature>
<dbReference type="EMBL" id="CAJPWZ010002501">
    <property type="protein sequence ID" value="CAG2239052.1"/>
    <property type="molecule type" value="Genomic_DNA"/>
</dbReference>
<dbReference type="InterPro" id="IPR007110">
    <property type="entry name" value="Ig-like_dom"/>
</dbReference>
<dbReference type="OrthoDB" id="6113897at2759"/>
<dbReference type="CDD" id="cd01670">
    <property type="entry name" value="Death"/>
    <property type="match status" value="1"/>
</dbReference>
<name>A0A8S3UDP8_MYTED</name>
<accession>A0A8S3UDP8</accession>
<keyword evidence="5" id="KW-1185">Reference proteome</keyword>
<dbReference type="InterPro" id="IPR011029">
    <property type="entry name" value="DEATH-like_dom_sf"/>
</dbReference>
<reference evidence="4" key="1">
    <citation type="submission" date="2021-03" db="EMBL/GenBank/DDBJ databases">
        <authorList>
            <person name="Bekaert M."/>
        </authorList>
    </citation>
    <scope>NUCLEOTIDE SEQUENCE</scope>
</reference>
<organism evidence="4 5">
    <name type="scientific">Mytilus edulis</name>
    <name type="common">Blue mussel</name>
    <dbReference type="NCBI Taxonomy" id="6550"/>
    <lineage>
        <taxon>Eukaryota</taxon>
        <taxon>Metazoa</taxon>
        <taxon>Spiralia</taxon>
        <taxon>Lophotrochozoa</taxon>
        <taxon>Mollusca</taxon>
        <taxon>Bivalvia</taxon>
        <taxon>Autobranchia</taxon>
        <taxon>Pteriomorphia</taxon>
        <taxon>Mytilida</taxon>
        <taxon>Mytiloidea</taxon>
        <taxon>Mytilidae</taxon>
        <taxon>Mytilinae</taxon>
        <taxon>Mytilus</taxon>
    </lineage>
</organism>
<dbReference type="InterPro" id="IPR013098">
    <property type="entry name" value="Ig_I-set"/>
</dbReference>
<dbReference type="AlphaFoldDB" id="A0A8S3UDP8"/>
<dbReference type="InterPro" id="IPR036179">
    <property type="entry name" value="Ig-like_dom_sf"/>
</dbReference>
<gene>
    <name evidence="4" type="ORF">MEDL_51454</name>
</gene>
<dbReference type="PROSITE" id="PS50017">
    <property type="entry name" value="DEATH_DOMAIN"/>
    <property type="match status" value="1"/>
</dbReference>
<dbReference type="SMART" id="SM00408">
    <property type="entry name" value="IGc2"/>
    <property type="match status" value="1"/>
</dbReference>
<proteinExistence type="predicted"/>
<comment type="caution">
    <text evidence="4">The sequence shown here is derived from an EMBL/GenBank/DDBJ whole genome shotgun (WGS) entry which is preliminary data.</text>
</comment>
<dbReference type="InterPro" id="IPR003598">
    <property type="entry name" value="Ig_sub2"/>
</dbReference>
<dbReference type="InterPro" id="IPR013783">
    <property type="entry name" value="Ig-like_fold"/>
</dbReference>
<dbReference type="PROSITE" id="PS50835">
    <property type="entry name" value="IG_LIKE"/>
    <property type="match status" value="1"/>
</dbReference>
<evidence type="ECO:0000259" key="3">
    <source>
        <dbReference type="PROSITE" id="PS50835"/>
    </source>
</evidence>
<sequence length="320" mass="36567">MYATHKTTLLIPCHVTGYPLPYVTWTVNGSRISNNDKFLVREDGLLIQRVAYTDHGNYTCTVRNIIGSDNSTKKDHCDQNCSGLSDDALKQRPSDIELLRLSIKCPSNQMYQLVTYLGMYEKWDDITYNYRENIEVAKFLILSKWKEMKVESNFKALAEALTNMDISTHVLCQVKRIKVVESDIPLEYQDCIPTDEILDALASRIGQVYFQLGAEVGLAIPTLEHIQANIPRDLEAQNKEVLFQWRKDRSVKPTIRVLVQALVNVGRGAHCLQEIIENVDPNTLRRFEGRGEGAIPKKHQTKSDQKQPRTQKKSKKCQIS</sequence>
<protein>
    <submittedName>
        <fullName evidence="4">Uncharacterized protein</fullName>
    </submittedName>
</protein>
<dbReference type="Pfam" id="PF07679">
    <property type="entry name" value="I-set"/>
    <property type="match status" value="1"/>
</dbReference>
<dbReference type="InterPro" id="IPR000488">
    <property type="entry name" value="Death_dom"/>
</dbReference>
<evidence type="ECO:0000313" key="4">
    <source>
        <dbReference type="EMBL" id="CAG2239052.1"/>
    </source>
</evidence>
<dbReference type="SUPFAM" id="SSF48726">
    <property type="entry name" value="Immunoglobulin"/>
    <property type="match status" value="1"/>
</dbReference>
<feature type="domain" description="Death" evidence="2">
    <location>
        <begin position="194"/>
        <end position="267"/>
    </location>
</feature>
<dbReference type="GO" id="GO:0007165">
    <property type="term" value="P:signal transduction"/>
    <property type="evidence" value="ECO:0007669"/>
    <property type="project" value="InterPro"/>
</dbReference>
<dbReference type="Gene3D" id="1.10.533.10">
    <property type="entry name" value="Death Domain, Fas"/>
    <property type="match status" value="2"/>
</dbReference>
<evidence type="ECO:0000259" key="2">
    <source>
        <dbReference type="PROSITE" id="PS50017"/>
    </source>
</evidence>
<dbReference type="SUPFAM" id="SSF47986">
    <property type="entry name" value="DEATH domain"/>
    <property type="match status" value="1"/>
</dbReference>